<keyword evidence="12" id="KW-1133">Transmembrane helix</keyword>
<feature type="transmembrane region" description="Helical" evidence="12">
    <location>
        <begin position="15"/>
        <end position="35"/>
    </location>
</feature>
<dbReference type="InterPro" id="IPR010559">
    <property type="entry name" value="Sig_transdc_His_kin_internal"/>
</dbReference>
<dbReference type="InterPro" id="IPR003660">
    <property type="entry name" value="HAMP_dom"/>
</dbReference>
<evidence type="ECO:0000256" key="12">
    <source>
        <dbReference type="SAM" id="Phobius"/>
    </source>
</evidence>
<evidence type="ECO:0000256" key="8">
    <source>
        <dbReference type="ARBA" id="ARBA00022777"/>
    </source>
</evidence>
<dbReference type="PROSITE" id="PS50109">
    <property type="entry name" value="HIS_KIN"/>
    <property type="match status" value="1"/>
</dbReference>
<dbReference type="GO" id="GO:0000155">
    <property type="term" value="F:phosphorelay sensor kinase activity"/>
    <property type="evidence" value="ECO:0007669"/>
    <property type="project" value="InterPro"/>
</dbReference>
<comment type="catalytic activity">
    <reaction evidence="1">
        <text>ATP + protein L-histidine = ADP + protein N-phospho-L-histidine.</text>
        <dbReference type="EC" id="2.7.13.3"/>
    </reaction>
</comment>
<keyword evidence="10" id="KW-0902">Two-component regulatory system</keyword>
<evidence type="ECO:0000256" key="11">
    <source>
        <dbReference type="ARBA" id="ARBA00023136"/>
    </source>
</evidence>
<dbReference type="InterPro" id="IPR003594">
    <property type="entry name" value="HATPase_dom"/>
</dbReference>
<keyword evidence="9" id="KW-0067">ATP-binding</keyword>
<dbReference type="Proteomes" id="UP000249522">
    <property type="component" value="Unassembled WGS sequence"/>
</dbReference>
<evidence type="ECO:0000256" key="5">
    <source>
        <dbReference type="ARBA" id="ARBA00022553"/>
    </source>
</evidence>
<evidence type="ECO:0000256" key="7">
    <source>
        <dbReference type="ARBA" id="ARBA00022741"/>
    </source>
</evidence>
<reference evidence="15 16" key="1">
    <citation type="submission" date="2018-06" db="EMBL/GenBank/DDBJ databases">
        <title>Paenibacillus imtechensis sp. nov.</title>
        <authorList>
            <person name="Pinnaka A.K."/>
            <person name="Singh H."/>
            <person name="Kaur M."/>
        </authorList>
    </citation>
    <scope>NUCLEOTIDE SEQUENCE [LARGE SCALE GENOMIC DNA]</scope>
    <source>
        <strain evidence="15 16">SMB1</strain>
    </source>
</reference>
<keyword evidence="4" id="KW-1003">Cell membrane</keyword>
<keyword evidence="11 12" id="KW-0472">Membrane</keyword>
<keyword evidence="7" id="KW-0547">Nucleotide-binding</keyword>
<dbReference type="PANTHER" id="PTHR42713">
    <property type="entry name" value="HISTIDINE KINASE-RELATED"/>
    <property type="match status" value="1"/>
</dbReference>
<dbReference type="OrthoDB" id="9776552at2"/>
<evidence type="ECO:0000256" key="6">
    <source>
        <dbReference type="ARBA" id="ARBA00022679"/>
    </source>
</evidence>
<dbReference type="GO" id="GO:0005886">
    <property type="term" value="C:plasma membrane"/>
    <property type="evidence" value="ECO:0007669"/>
    <property type="project" value="UniProtKB-SubCell"/>
</dbReference>
<dbReference type="SUPFAM" id="SSF158472">
    <property type="entry name" value="HAMP domain-like"/>
    <property type="match status" value="1"/>
</dbReference>
<dbReference type="SUPFAM" id="SSF55874">
    <property type="entry name" value="ATPase domain of HSP90 chaperone/DNA topoisomerase II/histidine kinase"/>
    <property type="match status" value="1"/>
</dbReference>
<evidence type="ECO:0000256" key="4">
    <source>
        <dbReference type="ARBA" id="ARBA00022475"/>
    </source>
</evidence>
<dbReference type="Gene3D" id="1.10.287.130">
    <property type="match status" value="1"/>
</dbReference>
<evidence type="ECO:0000256" key="10">
    <source>
        <dbReference type="ARBA" id="ARBA00023012"/>
    </source>
</evidence>
<keyword evidence="6" id="KW-0808">Transferase</keyword>
<dbReference type="GO" id="GO:0005524">
    <property type="term" value="F:ATP binding"/>
    <property type="evidence" value="ECO:0007669"/>
    <property type="project" value="UniProtKB-KW"/>
</dbReference>
<evidence type="ECO:0000256" key="2">
    <source>
        <dbReference type="ARBA" id="ARBA00004651"/>
    </source>
</evidence>
<feature type="domain" description="Histidine kinase" evidence="13">
    <location>
        <begin position="476"/>
        <end position="590"/>
    </location>
</feature>
<dbReference type="Pfam" id="PF06580">
    <property type="entry name" value="His_kinase"/>
    <property type="match status" value="1"/>
</dbReference>
<keyword evidence="8 15" id="KW-0418">Kinase</keyword>
<sequence>MKLISYLSSSLRLKLLALFVILTAVPLLIVGLVSYHKSYVTVSDHSKAATLLAADQLARNIDVMIEDTERLLELGKSPQVLNFLYSQSETYEDAKSILQTIQLYRDTYNSSDLLNITMVNRYGKGISERKGVFQLDYNPLRNLHFVYLTQYPDVILRIPPGNSTAYDRLDGFAYPDRDVISIISTVKQRITHEVIGFTVIDIDVSSIETFRQQASIGQSGVFDILTQDGTPIFSTGSVDYATLAGQMRQQRDSYIHSVNGTPLFVAYSTSVRTGWKIIGAAPLEEIVAEANSIRRLIIVSVLLSAVFAITLYYFLTQRITLPLQILMNKMRKATQGYLDTKVSLSGKDEIADLGRSFNIMLDNIKTLMEKSIREQEHIKKAELRTLQAQINPHFLYNTLDSIIWMAEAENKQSVIQLVKALSRFFRLSLNKGRDWVSIHTELEHAQSYLIIQQMRYRDILEYEILVDPELRVYPILKMTLQPLVENAIYHGVKNKRGMGKVTILGHLQGSDLLLIVEDNGAGIPARKLEELRASLEQPLGTDDAEDDKEGGFGLLNVHHRIRLYFGPSYGIEISSKEGISTQITIRLPKR</sequence>
<feature type="domain" description="HAMP" evidence="14">
    <location>
        <begin position="317"/>
        <end position="369"/>
    </location>
</feature>
<dbReference type="InterPro" id="IPR036890">
    <property type="entry name" value="HATPase_C_sf"/>
</dbReference>
<evidence type="ECO:0000259" key="13">
    <source>
        <dbReference type="PROSITE" id="PS50109"/>
    </source>
</evidence>
<comment type="subcellular location">
    <subcellularLocation>
        <location evidence="2">Cell membrane</location>
        <topology evidence="2">Multi-pass membrane protein</topology>
    </subcellularLocation>
</comment>
<dbReference type="EC" id="2.7.13.3" evidence="3"/>
<evidence type="ECO:0000313" key="16">
    <source>
        <dbReference type="Proteomes" id="UP000249522"/>
    </source>
</evidence>
<protein>
    <recommendedName>
        <fullName evidence="3">histidine kinase</fullName>
        <ecNumber evidence="3">2.7.13.3</ecNumber>
    </recommendedName>
</protein>
<organism evidence="15 16">
    <name type="scientific">Paenibacillus sambharensis</name>
    <dbReference type="NCBI Taxonomy" id="1803190"/>
    <lineage>
        <taxon>Bacteria</taxon>
        <taxon>Bacillati</taxon>
        <taxon>Bacillota</taxon>
        <taxon>Bacilli</taxon>
        <taxon>Bacillales</taxon>
        <taxon>Paenibacillaceae</taxon>
        <taxon>Paenibacillus</taxon>
    </lineage>
</organism>
<dbReference type="Gene3D" id="3.30.450.20">
    <property type="entry name" value="PAS domain"/>
    <property type="match status" value="1"/>
</dbReference>
<evidence type="ECO:0000313" key="15">
    <source>
        <dbReference type="EMBL" id="PZD94016.1"/>
    </source>
</evidence>
<accession>A0A2W1L3U1</accession>
<comment type="caution">
    <text evidence="15">The sequence shown here is derived from an EMBL/GenBank/DDBJ whole genome shotgun (WGS) entry which is preliminary data.</text>
</comment>
<dbReference type="Gene3D" id="3.30.565.10">
    <property type="entry name" value="Histidine kinase-like ATPase, C-terminal domain"/>
    <property type="match status" value="1"/>
</dbReference>
<feature type="transmembrane region" description="Helical" evidence="12">
    <location>
        <begin position="296"/>
        <end position="315"/>
    </location>
</feature>
<name>A0A2W1L3U1_9BACL</name>
<proteinExistence type="predicted"/>
<dbReference type="InterPro" id="IPR051552">
    <property type="entry name" value="HptR"/>
</dbReference>
<dbReference type="Pfam" id="PF00672">
    <property type="entry name" value="HAMP"/>
    <property type="match status" value="1"/>
</dbReference>
<keyword evidence="5" id="KW-0597">Phosphoprotein</keyword>
<dbReference type="Pfam" id="PF02518">
    <property type="entry name" value="HATPase_c"/>
    <property type="match status" value="1"/>
</dbReference>
<dbReference type="PANTHER" id="PTHR42713:SF2">
    <property type="entry name" value="TWO-COMPONENT SENSOR KINASE YESM"/>
    <property type="match status" value="1"/>
</dbReference>
<dbReference type="CDD" id="cd06225">
    <property type="entry name" value="HAMP"/>
    <property type="match status" value="1"/>
</dbReference>
<dbReference type="InterPro" id="IPR005467">
    <property type="entry name" value="His_kinase_dom"/>
</dbReference>
<keyword evidence="16" id="KW-1185">Reference proteome</keyword>
<dbReference type="PROSITE" id="PS50885">
    <property type="entry name" value="HAMP"/>
    <property type="match status" value="1"/>
</dbReference>
<gene>
    <name evidence="15" type="ORF">DNH61_21285</name>
</gene>
<keyword evidence="12" id="KW-0812">Transmembrane</keyword>
<dbReference type="AlphaFoldDB" id="A0A2W1L3U1"/>
<evidence type="ECO:0000256" key="9">
    <source>
        <dbReference type="ARBA" id="ARBA00022840"/>
    </source>
</evidence>
<dbReference type="SMART" id="SM00387">
    <property type="entry name" value="HATPase_c"/>
    <property type="match status" value="1"/>
</dbReference>
<evidence type="ECO:0000259" key="14">
    <source>
        <dbReference type="PROSITE" id="PS50885"/>
    </source>
</evidence>
<dbReference type="RefSeq" id="WP_111148825.1">
    <property type="nucleotide sequence ID" value="NZ_QKRB01000055.1"/>
</dbReference>
<dbReference type="SMART" id="SM00304">
    <property type="entry name" value="HAMP"/>
    <property type="match status" value="1"/>
</dbReference>
<dbReference type="EMBL" id="QKRB01000055">
    <property type="protein sequence ID" value="PZD94016.1"/>
    <property type="molecule type" value="Genomic_DNA"/>
</dbReference>
<evidence type="ECO:0000256" key="1">
    <source>
        <dbReference type="ARBA" id="ARBA00000085"/>
    </source>
</evidence>
<evidence type="ECO:0000256" key="3">
    <source>
        <dbReference type="ARBA" id="ARBA00012438"/>
    </source>
</evidence>